<name>A0A2W4WH04_9CYAN</name>
<dbReference type="GO" id="GO:0006882">
    <property type="term" value="P:intracellular zinc ion homeostasis"/>
    <property type="evidence" value="ECO:0007669"/>
    <property type="project" value="TreeGrafter"/>
</dbReference>
<comment type="caution">
    <text evidence="11">The sequence shown here is derived from an EMBL/GenBank/DDBJ whole genome shotgun (WGS) entry which is preliminary data.</text>
</comment>
<reference evidence="11 12" key="2">
    <citation type="submission" date="2018-06" db="EMBL/GenBank/DDBJ databases">
        <title>Metagenomic assembly of (sub)arctic Cyanobacteria and their associated microbiome from non-axenic cultures.</title>
        <authorList>
            <person name="Baurain D."/>
        </authorList>
    </citation>
    <scope>NUCLEOTIDE SEQUENCE [LARGE SCALE GENOMIC DNA]</scope>
    <source>
        <strain evidence="11">ULC066bin1</strain>
    </source>
</reference>
<feature type="transmembrane region" description="Helical" evidence="8">
    <location>
        <begin position="111"/>
        <end position="133"/>
    </location>
</feature>
<reference evidence="11 12" key="1">
    <citation type="submission" date="2018-04" db="EMBL/GenBank/DDBJ databases">
        <authorList>
            <person name="Go L.Y."/>
            <person name="Mitchell J.A."/>
        </authorList>
    </citation>
    <scope>NUCLEOTIDE SEQUENCE [LARGE SCALE GENOMIC DNA]</scope>
    <source>
        <strain evidence="11">ULC066bin1</strain>
    </source>
</reference>
<evidence type="ECO:0000256" key="2">
    <source>
        <dbReference type="ARBA" id="ARBA00008114"/>
    </source>
</evidence>
<evidence type="ECO:0000256" key="3">
    <source>
        <dbReference type="ARBA" id="ARBA00022448"/>
    </source>
</evidence>
<dbReference type="PANTHER" id="PTHR43840">
    <property type="entry name" value="MITOCHONDRIAL METAL TRANSPORTER 1-RELATED"/>
    <property type="match status" value="1"/>
</dbReference>
<dbReference type="SUPFAM" id="SSF161111">
    <property type="entry name" value="Cation efflux protein transmembrane domain-like"/>
    <property type="match status" value="1"/>
</dbReference>
<proteinExistence type="inferred from homology"/>
<evidence type="ECO:0000313" key="12">
    <source>
        <dbReference type="Proteomes" id="UP000249467"/>
    </source>
</evidence>
<dbReference type="GO" id="GO:0005886">
    <property type="term" value="C:plasma membrane"/>
    <property type="evidence" value="ECO:0007669"/>
    <property type="project" value="UniProtKB-SubCell"/>
</dbReference>
<keyword evidence="7 8" id="KW-0472">Membrane</keyword>
<dbReference type="NCBIfam" id="TIGR01297">
    <property type="entry name" value="CDF"/>
    <property type="match status" value="1"/>
</dbReference>
<dbReference type="InterPro" id="IPR002524">
    <property type="entry name" value="Cation_efflux"/>
</dbReference>
<evidence type="ECO:0000259" key="9">
    <source>
        <dbReference type="Pfam" id="PF01545"/>
    </source>
</evidence>
<feature type="transmembrane region" description="Helical" evidence="8">
    <location>
        <begin position="82"/>
        <end position="99"/>
    </location>
</feature>
<dbReference type="InterPro" id="IPR036837">
    <property type="entry name" value="Cation_efflux_CTD_sf"/>
</dbReference>
<dbReference type="InterPro" id="IPR058533">
    <property type="entry name" value="Cation_efflux_TM"/>
</dbReference>
<dbReference type="FunFam" id="3.30.70.1350:FF:000002">
    <property type="entry name" value="Ferrous-iron efflux pump FieF"/>
    <property type="match status" value="1"/>
</dbReference>
<feature type="domain" description="Cation efflux protein transmembrane" evidence="9">
    <location>
        <begin position="11"/>
        <end position="204"/>
    </location>
</feature>
<dbReference type="SUPFAM" id="SSF160240">
    <property type="entry name" value="Cation efflux protein cytoplasmic domain-like"/>
    <property type="match status" value="1"/>
</dbReference>
<feature type="domain" description="Cation efflux protein cytoplasmic" evidence="10">
    <location>
        <begin position="210"/>
        <end position="285"/>
    </location>
</feature>
<evidence type="ECO:0000256" key="8">
    <source>
        <dbReference type="SAM" id="Phobius"/>
    </source>
</evidence>
<dbReference type="GO" id="GO:0015093">
    <property type="term" value="F:ferrous iron transmembrane transporter activity"/>
    <property type="evidence" value="ECO:0007669"/>
    <property type="project" value="TreeGrafter"/>
</dbReference>
<dbReference type="EMBL" id="QBML01000004">
    <property type="protein sequence ID" value="PZO43810.1"/>
    <property type="molecule type" value="Genomic_DNA"/>
</dbReference>
<dbReference type="GO" id="GO:0015086">
    <property type="term" value="F:cadmium ion transmembrane transporter activity"/>
    <property type="evidence" value="ECO:0007669"/>
    <property type="project" value="TreeGrafter"/>
</dbReference>
<evidence type="ECO:0000256" key="1">
    <source>
        <dbReference type="ARBA" id="ARBA00004651"/>
    </source>
</evidence>
<dbReference type="InterPro" id="IPR027470">
    <property type="entry name" value="Cation_efflux_CTD"/>
</dbReference>
<evidence type="ECO:0000259" key="10">
    <source>
        <dbReference type="Pfam" id="PF16916"/>
    </source>
</evidence>
<keyword evidence="4" id="KW-1003">Cell membrane</keyword>
<keyword evidence="5 8" id="KW-0812">Transmembrane</keyword>
<dbReference type="Gene3D" id="3.30.70.1350">
    <property type="entry name" value="Cation efflux protein, cytoplasmic domain"/>
    <property type="match status" value="1"/>
</dbReference>
<dbReference type="GO" id="GO:0015341">
    <property type="term" value="F:zinc efflux antiporter activity"/>
    <property type="evidence" value="ECO:0007669"/>
    <property type="project" value="TreeGrafter"/>
</dbReference>
<dbReference type="Pfam" id="PF01545">
    <property type="entry name" value="Cation_efflux"/>
    <property type="match status" value="1"/>
</dbReference>
<evidence type="ECO:0000256" key="7">
    <source>
        <dbReference type="ARBA" id="ARBA00023136"/>
    </source>
</evidence>
<evidence type="ECO:0000256" key="6">
    <source>
        <dbReference type="ARBA" id="ARBA00022989"/>
    </source>
</evidence>
<dbReference type="InterPro" id="IPR050291">
    <property type="entry name" value="CDF_Transporter"/>
</dbReference>
<dbReference type="PANTHER" id="PTHR43840:SF15">
    <property type="entry name" value="MITOCHONDRIAL METAL TRANSPORTER 1-RELATED"/>
    <property type="match status" value="1"/>
</dbReference>
<dbReference type="InterPro" id="IPR027469">
    <property type="entry name" value="Cation_efflux_TMD_sf"/>
</dbReference>
<evidence type="ECO:0000256" key="4">
    <source>
        <dbReference type="ARBA" id="ARBA00022475"/>
    </source>
</evidence>
<comment type="similarity">
    <text evidence="2">Belongs to the cation diffusion facilitator (CDF) transporter (TC 2.A.4) family.</text>
</comment>
<protein>
    <submittedName>
        <fullName evidence="11">Cation-efflux pump</fullName>
    </submittedName>
</protein>
<feature type="transmembrane region" description="Helical" evidence="8">
    <location>
        <begin position="43"/>
        <end position="61"/>
    </location>
</feature>
<feature type="transmembrane region" description="Helical" evidence="8">
    <location>
        <begin position="154"/>
        <end position="173"/>
    </location>
</feature>
<evidence type="ECO:0000313" key="11">
    <source>
        <dbReference type="EMBL" id="PZO43810.1"/>
    </source>
</evidence>
<organism evidence="11 12">
    <name type="scientific">Pseudanabaena frigida</name>
    <dbReference type="NCBI Taxonomy" id="945775"/>
    <lineage>
        <taxon>Bacteria</taxon>
        <taxon>Bacillati</taxon>
        <taxon>Cyanobacteriota</taxon>
        <taxon>Cyanophyceae</taxon>
        <taxon>Pseudanabaenales</taxon>
        <taxon>Pseudanabaenaceae</taxon>
        <taxon>Pseudanabaena</taxon>
    </lineage>
</organism>
<keyword evidence="3" id="KW-0813">Transport</keyword>
<keyword evidence="6 8" id="KW-1133">Transmembrane helix</keyword>
<dbReference type="Proteomes" id="UP000249467">
    <property type="component" value="Unassembled WGS sequence"/>
</dbReference>
<sequence>MQNKSARYYAFLSIAAAIITIALKLGAYLLTNSVGFLSDALESGVNLVAAIGAVWAITYAAKPPDEEHAFGHSKAEYFSSGFEGGLILVAALGIAIAAIPRLMHPQELEQLSIGLVLSLVAAAVNGGVAFILLRAGKRLHSITLRADAHHLLTDVWTSVGVILGLLLVSVTGWLILDPLIALLVAANIVWTGVKLIQESGSALLDAAIPLEERQMIDEILSPYDRYQVQFHAIRTRMAGTRRFVTFHILVPGSWTVQKGHDLCEEIESAICKALPNMNVLTHLEPLEDPKSWTDQEL</sequence>
<accession>A0A2W4WH04</accession>
<comment type="subcellular location">
    <subcellularLocation>
        <location evidence="1">Cell membrane</location>
        <topology evidence="1">Multi-pass membrane protein</topology>
    </subcellularLocation>
</comment>
<dbReference type="AlphaFoldDB" id="A0A2W4WH04"/>
<dbReference type="Pfam" id="PF16916">
    <property type="entry name" value="ZT_dimer"/>
    <property type="match status" value="1"/>
</dbReference>
<dbReference type="Gene3D" id="1.20.1510.10">
    <property type="entry name" value="Cation efflux protein transmembrane domain"/>
    <property type="match status" value="1"/>
</dbReference>
<evidence type="ECO:0000256" key="5">
    <source>
        <dbReference type="ARBA" id="ARBA00022692"/>
    </source>
</evidence>
<gene>
    <name evidence="11" type="ORF">DCF19_04055</name>
</gene>
<feature type="transmembrane region" description="Helical" evidence="8">
    <location>
        <begin position="9"/>
        <end position="31"/>
    </location>
</feature>